<dbReference type="OrthoDB" id="9806090at2"/>
<reference evidence="4 5" key="1">
    <citation type="submission" date="2018-11" db="EMBL/GenBank/DDBJ databases">
        <title>Flavobacterium sp. nov., YIM 102701-2 draft genome.</title>
        <authorList>
            <person name="Li G."/>
            <person name="Jiang Y."/>
        </authorList>
    </citation>
    <scope>NUCLEOTIDE SEQUENCE [LARGE SCALE GENOMIC DNA]</scope>
    <source>
        <strain evidence="4 5">YIM 102701-2</strain>
    </source>
</reference>
<evidence type="ECO:0000256" key="2">
    <source>
        <dbReference type="SAM" id="SignalP"/>
    </source>
</evidence>
<proteinExistence type="predicted"/>
<evidence type="ECO:0000256" key="1">
    <source>
        <dbReference type="SAM" id="MobiDB-lite"/>
    </source>
</evidence>
<keyword evidence="2" id="KW-0732">Signal</keyword>
<evidence type="ECO:0000313" key="5">
    <source>
        <dbReference type="Proteomes" id="UP000275719"/>
    </source>
</evidence>
<sequence length="2429" mass="275428">MKALPQKIFIKKYLWLIALFWISFQTSAQVVTEENEDDKNSNLIGNIKIEDVNGIIEAYTYDPLTDRYVYTRTIDGFDMQYPMFLTREEYSNLVMRKTMLEYFQKKQAAIDGTATDEEKKDLLPRYYVNSKLFESIFGSNTIDIKPLGTVEVDLGVRYTKQDNPLISPRNRRTFTMDFDQKITLSMQGKVGTKLDVNINYDTEATFGIQQQMIKLDYTPEEDDILQKIEVGNVSMPINNSLIRGAQSLFGVKTELQFGKTRVTGIFSKQNSESRTITTEGGGLVTDYDFFALDYDADRHFFLSQYFRDRYDEALVNYPYVNSRTRITRVEVWITNKQNRIANKDNNFRNILGLQDLGETRLSNVPADRSIGIDLNLYPNFLIAPTNTPTNNANNQFDPGNIGTNFLNPGIRDINTAASGFNIPVTEGRDFVKLENARKLSPSEFKFHPQLGYISLNQRMSNDEVIAVAYEYTIGEKIYRVGEFGTDGIDATVVGQDQNGQDVPTSQSLILKLLKSSLTSTEEPVWDLMMKNVYLLPGAQNITQEGFRLNILYTDPSPLNYITPVGATPLPEDVANTPLLNVFNLDRLNSTNDPELGGDGFFDFVSSAVADPFANQANSNPYSNQSGSQNTNTIQGITIDSERGLIMFTSVEPFGDYLFNKLSVNAGEDYEIDASYNENQKKYVYKNLYRQSYSKAIQDASKNKFQVKGKFRSENGGINIGMNVPQGSVVVTAGGRTLMEGSDYTVDYSSGRVDILDPSLAQSNTPINVTVENNNMMSMNRRTFFGAHVEHTFNKDVSLGATFLRLSETPLTIKSSYGQESVNNTMLGLNFNYNSEAPFLTRWVNKLPNIDTDVPSNISFKTELAYLIPGNSKVDQMNGEATSYVDDFEATRTNIDISSANSWFLSSVPIGFGADQTDLSSGYKRSKLSWYNIDQVFHSSSRRPDGVTENDVSSNRTRRIYKEELFPTMDVANGENLTINTLDLTYYPKERGPYNFNPQYLASNSFANPQDHWGGIMRAISTSNFERSNIEYVEFWMLDPFTGNPNDVADMTNVGELNLNLGYISEDILQDGLKQYENGLPGATGQGSTLSTIWGKVPASTALLYAFDTDPANRVIQDSGLDGILDGEEAAQFPQFAQYGDPSADNYEYFLNATGNVLQRYKNFNGLQGNSPVSFSDNDRGAKNLPDVEDIDGDNTMNTINAYFQYKVPITPNPVLGQNYVVDVQTTTAQLPNGGTTPVKWVQYKVPISDLPEFAVGAISDLQSIRFMRMFVTGFTDEVTLRFGSLNLVRSDWRRYQESLVEDPTITPLGTNTGFDVTTLNIIENFAREPIPYVLPPGLVRERVNQNNTIVNQNEQSLSLRVYRQSQNVTSTNGLEPGDSRAVFKSVNVDMRQYKKLRMFLHAESLESPTASDRLKDDEMVAFIRFGNDFTENFYQVEIPLKVTEWNTTDPNEIWKLANEIEVQLDLLTKLKNLKNRDANYDPRYIYFKDEMELDPSLATKINKLRIGVKGNPNFGLVRNMMLGVRNNTDILYANTGTPRDIRGDVWFNELRLSDMDKKAGWAAVSTIDAKIADFASINASAMKSTIGFGSIEQGPQERSREDVFQYNIATAVNVNQLLPKKWNLNIPFSYAISEATITPEYDPNNPDVRLKDMMDQAATREEKNQIKERAIDYTKRTSVNLIGVRKQRSEGQEQRFYDIENFSLSQSYNVLEQHNYEIESVLDKQTRTTLDYAFSFKPMNIEPFKNSKDIKSKQSLKLLTDFNLNLLPTNITFNTNVLRQFNRQKYRSLEVEGIAIKPLYRRNYNFNYNYGFNFNLTKSLSLGYAVSVNNIVRNYMNEFNVVNNDLDVWDGYFEVGEANARMQQFKLNYKLPINKIPYLSFVESDYAYTGDYSWQRSSDAFSNVDFEGINYQLGNTIQNANTHRLSTTLSFEKLYKDVGLVPSSQRKKKADTKQAAPKPGEKIERNQIAKKPEESKSNEFTDALIGIATSIKKIRVDYNETNGTALPGFLPGLGFFGSTKPTMGFIFGSQADVRYEAARRGYLSIYPEFNQEFSRVNTKRLQYNADIRPIPNLTITLRGDRQYSKSLNEQFDVQDGLYNSRSPYEFGNFGISTILIKTAFNKSTVDFSETFNTFRANRKIVANRLATDRGIDLTNPANIDQYGYPVGYGRTNQEVLIPAFLSAYTGGDASTVKKGIFRDFPLPNWDVNYSGLVRLQWFKERFTNFTMKHAYQSNYTVNSFQTNYEFQVNRDVLNTMGNYPSETVVGNINLTEQFRPLIGIDFQTKSMFKFNASINRDRLLSMSFDNNLLTEVQGNDYVLGVGFRVKDVRFNTDIEGAPNGGTIVSDLNVKFDFTWRQSTTIIRYLDYENNIIGAGTDRWTIDATADYQFTKNIVGAFYYSHDFSKAVISTAFPVTNIRAGFRIRYNFGN</sequence>
<dbReference type="NCBIfam" id="TIGR04189">
    <property type="entry name" value="surface_SprA"/>
    <property type="match status" value="2"/>
</dbReference>
<feature type="region of interest" description="Disordered" evidence="1">
    <location>
        <begin position="1943"/>
        <end position="1976"/>
    </location>
</feature>
<gene>
    <name evidence="4" type="primary">sprA</name>
    <name evidence="4" type="ORF">EG240_00580</name>
</gene>
<dbReference type="InterPro" id="IPR025684">
    <property type="entry name" value="SprA_N_dom"/>
</dbReference>
<accession>A0A3P3WDR0</accession>
<evidence type="ECO:0000259" key="3">
    <source>
        <dbReference type="Pfam" id="PF14349"/>
    </source>
</evidence>
<keyword evidence="5" id="KW-1185">Reference proteome</keyword>
<feature type="chain" id="PRO_5018090301" evidence="2">
    <location>
        <begin position="29"/>
        <end position="2429"/>
    </location>
</feature>
<feature type="domain" description="Gliding motility protein SprA N-terminal" evidence="3">
    <location>
        <begin position="55"/>
        <end position="452"/>
    </location>
</feature>
<evidence type="ECO:0000313" key="4">
    <source>
        <dbReference type="EMBL" id="RRJ93295.1"/>
    </source>
</evidence>
<dbReference type="RefSeq" id="WP_125016336.1">
    <property type="nucleotide sequence ID" value="NZ_RQVQ01000001.1"/>
</dbReference>
<organism evidence="4 5">
    <name type="scientific">Paenimyroides tangerinum</name>
    <dbReference type="NCBI Taxonomy" id="2488728"/>
    <lineage>
        <taxon>Bacteria</taxon>
        <taxon>Pseudomonadati</taxon>
        <taxon>Bacteroidota</taxon>
        <taxon>Flavobacteriia</taxon>
        <taxon>Flavobacteriales</taxon>
        <taxon>Flavobacteriaceae</taxon>
        <taxon>Paenimyroides</taxon>
    </lineage>
</organism>
<comment type="caution">
    <text evidence="4">The sequence shown here is derived from an EMBL/GenBank/DDBJ whole genome shotgun (WGS) entry which is preliminary data.</text>
</comment>
<feature type="domain" description="Gliding motility protein SprA N-terminal" evidence="3">
    <location>
        <begin position="1139"/>
        <end position="1652"/>
    </location>
</feature>
<protein>
    <submittedName>
        <fullName evidence="4">Cell surface protein SprA</fullName>
    </submittedName>
</protein>
<dbReference type="InterPro" id="IPR026377">
    <property type="entry name" value="Cell_surface_SprA"/>
</dbReference>
<dbReference type="EMBL" id="RQVQ01000001">
    <property type="protein sequence ID" value="RRJ93295.1"/>
    <property type="molecule type" value="Genomic_DNA"/>
</dbReference>
<dbReference type="Pfam" id="PF14349">
    <property type="entry name" value="SprA_N"/>
    <property type="match status" value="2"/>
</dbReference>
<feature type="compositionally biased region" description="Basic and acidic residues" evidence="1">
    <location>
        <begin position="1959"/>
        <end position="1976"/>
    </location>
</feature>
<dbReference type="Proteomes" id="UP000275719">
    <property type="component" value="Unassembled WGS sequence"/>
</dbReference>
<name>A0A3P3WDR0_9FLAO</name>
<feature type="signal peptide" evidence="2">
    <location>
        <begin position="1"/>
        <end position="28"/>
    </location>
</feature>